<evidence type="ECO:0000313" key="2">
    <source>
        <dbReference type="EMBL" id="SDA03892.1"/>
    </source>
</evidence>
<sequence length="151" mass="17416">MIDLACSRVGSHGSDWNTGFTFALTATQLALIEVERRRNKQPYWLWRWIRIEREPFLVTHQILIAAYSALVAAVINIYVVFEWRMVLDHDSQKTRIAHRSTIYFPMVLGGLLSPRRMWSNWTLRRCVVAYFLCTGLFTAGIVVIAVNGENA</sequence>
<feature type="transmembrane region" description="Helical" evidence="1">
    <location>
        <begin position="96"/>
        <end position="114"/>
    </location>
</feature>
<keyword evidence="3" id="KW-1185">Reference proteome</keyword>
<dbReference type="AlphaFoldDB" id="A0A2X0NDC5"/>
<evidence type="ECO:0000313" key="3">
    <source>
        <dbReference type="Proteomes" id="UP000249723"/>
    </source>
</evidence>
<keyword evidence="1" id="KW-0812">Transmembrane</keyword>
<organism evidence="2 3">
    <name type="scientific">Microbotryum saponariae</name>
    <dbReference type="NCBI Taxonomy" id="289078"/>
    <lineage>
        <taxon>Eukaryota</taxon>
        <taxon>Fungi</taxon>
        <taxon>Dikarya</taxon>
        <taxon>Basidiomycota</taxon>
        <taxon>Pucciniomycotina</taxon>
        <taxon>Microbotryomycetes</taxon>
        <taxon>Microbotryales</taxon>
        <taxon>Microbotryaceae</taxon>
        <taxon>Microbotryum</taxon>
    </lineage>
</organism>
<dbReference type="Proteomes" id="UP000249723">
    <property type="component" value="Unassembled WGS sequence"/>
</dbReference>
<keyword evidence="1" id="KW-0472">Membrane</keyword>
<proteinExistence type="predicted"/>
<keyword evidence="1" id="KW-1133">Transmembrane helix</keyword>
<dbReference type="EMBL" id="FMWP01000138">
    <property type="protein sequence ID" value="SDA03892.1"/>
    <property type="molecule type" value="Genomic_DNA"/>
</dbReference>
<accession>A0A2X0NDC5</accession>
<feature type="transmembrane region" description="Helical" evidence="1">
    <location>
        <begin position="126"/>
        <end position="146"/>
    </location>
</feature>
<evidence type="ECO:0000256" key="1">
    <source>
        <dbReference type="SAM" id="Phobius"/>
    </source>
</evidence>
<dbReference type="OrthoDB" id="2533977at2759"/>
<protein>
    <submittedName>
        <fullName evidence="2">BZ3500_MvSof-1268-A1-R1_Chr11-1g03288 protein</fullName>
    </submittedName>
</protein>
<feature type="transmembrane region" description="Helical" evidence="1">
    <location>
        <begin position="55"/>
        <end position="81"/>
    </location>
</feature>
<gene>
    <name evidence="2" type="ORF">BZ3500_MVSOF-1268-A1-R1_CHR11-1G03288</name>
</gene>
<name>A0A2X0NDC5_9BASI</name>
<reference evidence="3" key="1">
    <citation type="submission" date="2016-10" db="EMBL/GenBank/DDBJ databases">
        <authorList>
            <person name="Jeantristanb JTB J.-T."/>
            <person name="Ricardo R."/>
        </authorList>
    </citation>
    <scope>NUCLEOTIDE SEQUENCE [LARGE SCALE GENOMIC DNA]</scope>
</reference>